<keyword evidence="1 4" id="KW-0540">Nuclease</keyword>
<feature type="active site" evidence="4">
    <location>
        <position position="31"/>
    </location>
</feature>
<gene>
    <name evidence="4" type="primary">mrnC</name>
    <name evidence="6" type="ORF">ACFSUC_13035</name>
</gene>
<dbReference type="EC" id="3.1.26.-" evidence="4"/>
<dbReference type="InterPro" id="IPR000999">
    <property type="entry name" value="RNase_III_dom"/>
</dbReference>
<sequence length="140" mass="15969">MKEILKASRSTFEMNRKVELIPPLALAYIGDSVYELFIRHCLLTRPNLKPHHLQKQAVSYVSATAQAAALTRLMPHLTETEQDVVRRGRNAKSGTIPKSATVSDYRHSTALEALIGHLYLSDEHDRLVEIMRYIIEEDEE</sequence>
<dbReference type="PANTHER" id="PTHR34276">
    <property type="entry name" value="MINI-RIBONUCLEASE 3"/>
    <property type="match status" value="1"/>
</dbReference>
<protein>
    <recommendedName>
        <fullName evidence="4">Mini-ribonuclease 3</fullName>
        <shortName evidence="4">Mini-3</shortName>
        <shortName evidence="4">Mini-RNase 3</shortName>
        <ecNumber evidence="4">3.1.26.-</ecNumber>
    </recommendedName>
    <alternativeName>
        <fullName evidence="4">Mini-RNase III</fullName>
        <shortName evidence="4">Mini-III</shortName>
    </alternativeName>
</protein>
<feature type="domain" description="RNase III" evidence="5">
    <location>
        <begin position="2"/>
        <end position="140"/>
    </location>
</feature>
<evidence type="ECO:0000256" key="4">
    <source>
        <dbReference type="HAMAP-Rule" id="MF_01468"/>
    </source>
</evidence>
<dbReference type="Proteomes" id="UP001597497">
    <property type="component" value="Unassembled WGS sequence"/>
</dbReference>
<keyword evidence="4" id="KW-0460">Magnesium</keyword>
<dbReference type="InterPro" id="IPR008226">
    <property type="entry name" value="Mini3_fam"/>
</dbReference>
<reference evidence="7" key="1">
    <citation type="journal article" date="2019" name="Int. J. Syst. Evol. Microbiol.">
        <title>The Global Catalogue of Microorganisms (GCM) 10K type strain sequencing project: providing services to taxonomists for standard genome sequencing and annotation.</title>
        <authorList>
            <consortium name="The Broad Institute Genomics Platform"/>
            <consortium name="The Broad Institute Genome Sequencing Center for Infectious Disease"/>
            <person name="Wu L."/>
            <person name="Ma J."/>
        </authorList>
    </citation>
    <scope>NUCLEOTIDE SEQUENCE [LARGE SCALE GENOMIC DNA]</scope>
    <source>
        <strain evidence="7">KCTC 33676</strain>
    </source>
</reference>
<comment type="similarity">
    <text evidence="4">Belongs to the MrnC RNase family.</text>
</comment>
<dbReference type="Gene3D" id="1.10.1520.10">
    <property type="entry name" value="Ribonuclease III domain"/>
    <property type="match status" value="1"/>
</dbReference>
<keyword evidence="4" id="KW-0699">rRNA-binding</keyword>
<evidence type="ECO:0000313" key="7">
    <source>
        <dbReference type="Proteomes" id="UP001597497"/>
    </source>
</evidence>
<name>A0ABW5RCS0_9BACL</name>
<dbReference type="PIRSF" id="PIRSF005520">
    <property type="entry name" value="UCP005520"/>
    <property type="match status" value="1"/>
</dbReference>
<keyword evidence="7" id="KW-1185">Reference proteome</keyword>
<dbReference type="Pfam" id="PF00636">
    <property type="entry name" value="Ribonuclease_3"/>
    <property type="match status" value="1"/>
</dbReference>
<comment type="subunit">
    <text evidence="4">Homodimer.</text>
</comment>
<evidence type="ECO:0000256" key="1">
    <source>
        <dbReference type="ARBA" id="ARBA00022722"/>
    </source>
</evidence>
<keyword evidence="4" id="KW-0694">RNA-binding</keyword>
<dbReference type="InterPro" id="IPR036389">
    <property type="entry name" value="RNase_III_sf"/>
</dbReference>
<accession>A0ABW5RCS0</accession>
<proteinExistence type="inferred from homology"/>
<keyword evidence="4" id="KW-0690">Ribosome biogenesis</keyword>
<dbReference type="RefSeq" id="WP_379930057.1">
    <property type="nucleotide sequence ID" value="NZ_JBHUMM010000038.1"/>
</dbReference>
<dbReference type="SUPFAM" id="SSF69065">
    <property type="entry name" value="RNase III domain-like"/>
    <property type="match status" value="1"/>
</dbReference>
<dbReference type="SMART" id="SM00535">
    <property type="entry name" value="RIBOc"/>
    <property type="match status" value="1"/>
</dbReference>
<keyword evidence="2 4" id="KW-0255">Endonuclease</keyword>
<keyword evidence="3 4" id="KW-0378">Hydrolase</keyword>
<evidence type="ECO:0000256" key="2">
    <source>
        <dbReference type="ARBA" id="ARBA00022759"/>
    </source>
</evidence>
<evidence type="ECO:0000256" key="3">
    <source>
        <dbReference type="ARBA" id="ARBA00022801"/>
    </source>
</evidence>
<evidence type="ECO:0000313" key="6">
    <source>
        <dbReference type="EMBL" id="MFD2672491.1"/>
    </source>
</evidence>
<comment type="cofactor">
    <cofactor evidence="4">
        <name>Mg(2+)</name>
        <dbReference type="ChEBI" id="CHEBI:18420"/>
    </cofactor>
</comment>
<dbReference type="HAMAP" id="MF_01468">
    <property type="entry name" value="RNase_Mini_III"/>
    <property type="match status" value="1"/>
</dbReference>
<keyword evidence="4" id="KW-0698">rRNA processing</keyword>
<dbReference type="PANTHER" id="PTHR34276:SF1">
    <property type="entry name" value="MINI-RIBONUCLEASE 3"/>
    <property type="match status" value="1"/>
</dbReference>
<organism evidence="6 7">
    <name type="scientific">Marinicrinis sediminis</name>
    <dbReference type="NCBI Taxonomy" id="1652465"/>
    <lineage>
        <taxon>Bacteria</taxon>
        <taxon>Bacillati</taxon>
        <taxon>Bacillota</taxon>
        <taxon>Bacilli</taxon>
        <taxon>Bacillales</taxon>
        <taxon>Paenibacillaceae</taxon>
    </lineage>
</organism>
<comment type="subcellular location">
    <subcellularLocation>
        <location evidence="4">Cytoplasm</location>
    </subcellularLocation>
</comment>
<evidence type="ECO:0000259" key="5">
    <source>
        <dbReference type="SMART" id="SM00535"/>
    </source>
</evidence>
<keyword evidence="4" id="KW-0963">Cytoplasm</keyword>
<comment type="function">
    <text evidence="4">Involved in correct processing of both the 5' and 3' ends of 23S rRNA precursor. Processes 30S rRNA precursor transcript even in absence of ribonuclease 3 (Rnc); Rnc processes 30S rRNA into smaller rRNA precursors.</text>
</comment>
<comment type="caution">
    <text evidence="6">The sequence shown here is derived from an EMBL/GenBank/DDBJ whole genome shotgun (WGS) entry which is preliminary data.</text>
</comment>
<dbReference type="EMBL" id="JBHUMM010000038">
    <property type="protein sequence ID" value="MFD2672491.1"/>
    <property type="molecule type" value="Genomic_DNA"/>
</dbReference>